<dbReference type="Proteomes" id="UP000054144">
    <property type="component" value="Unassembled WGS sequence"/>
</dbReference>
<gene>
    <name evidence="7" type="ORF">FISHEDRAFT_50261</name>
</gene>
<feature type="domain" description="DNL-type" evidence="6">
    <location>
        <begin position="84"/>
        <end position="174"/>
    </location>
</feature>
<evidence type="ECO:0000256" key="4">
    <source>
        <dbReference type="PROSITE-ProRule" id="PRU00834"/>
    </source>
</evidence>
<proteinExistence type="predicted"/>
<organism evidence="7 8">
    <name type="scientific">Fistulina hepatica ATCC 64428</name>
    <dbReference type="NCBI Taxonomy" id="1128425"/>
    <lineage>
        <taxon>Eukaryota</taxon>
        <taxon>Fungi</taxon>
        <taxon>Dikarya</taxon>
        <taxon>Basidiomycota</taxon>
        <taxon>Agaricomycotina</taxon>
        <taxon>Agaricomycetes</taxon>
        <taxon>Agaricomycetidae</taxon>
        <taxon>Agaricales</taxon>
        <taxon>Fistulinaceae</taxon>
        <taxon>Fistulina</taxon>
    </lineage>
</organism>
<dbReference type="GO" id="GO:0008270">
    <property type="term" value="F:zinc ion binding"/>
    <property type="evidence" value="ECO:0007669"/>
    <property type="project" value="UniProtKB-KW"/>
</dbReference>
<dbReference type="GO" id="GO:0030150">
    <property type="term" value="P:protein import into mitochondrial matrix"/>
    <property type="evidence" value="ECO:0007669"/>
    <property type="project" value="TreeGrafter"/>
</dbReference>
<dbReference type="GO" id="GO:0050821">
    <property type="term" value="P:protein stabilization"/>
    <property type="evidence" value="ECO:0007669"/>
    <property type="project" value="TreeGrafter"/>
</dbReference>
<name>A0A0D7A2G5_9AGAR</name>
<dbReference type="Pfam" id="PF05180">
    <property type="entry name" value="zf-DNL"/>
    <property type="match status" value="1"/>
</dbReference>
<dbReference type="OrthoDB" id="512667at2759"/>
<evidence type="ECO:0000256" key="3">
    <source>
        <dbReference type="ARBA" id="ARBA00022833"/>
    </source>
</evidence>
<accession>A0A0D7A2G5</accession>
<evidence type="ECO:0000313" key="8">
    <source>
        <dbReference type="Proteomes" id="UP000054144"/>
    </source>
</evidence>
<dbReference type="InterPro" id="IPR024158">
    <property type="entry name" value="Mt_import_TIM15"/>
</dbReference>
<keyword evidence="3" id="KW-0862">Zinc</keyword>
<evidence type="ECO:0000313" key="7">
    <source>
        <dbReference type="EMBL" id="KIY44993.1"/>
    </source>
</evidence>
<dbReference type="PANTHER" id="PTHR20922">
    <property type="entry name" value="DNL-TYPE ZINC FINGER PROTEIN"/>
    <property type="match status" value="1"/>
</dbReference>
<sequence length="174" mass="19446">MLPSRLFRNVGIPPPFRSLVQPSRSLPAPVRVQIHLRVGVGARLMSSSACRKEDAHSLPQPRSSASSSSEPVTTSRQALPERMDPRLRITFTCTVTNCNHRSSHEFSRQAYESGVVLVKCPSCHNRHLIADHLGWFKDSTSDAKQQTVEDILRVKGETVRRRTIDLDGNVEVIP</sequence>
<dbReference type="PROSITE" id="PS51501">
    <property type="entry name" value="ZF_DNL"/>
    <property type="match status" value="1"/>
</dbReference>
<reference evidence="7 8" key="1">
    <citation type="journal article" date="2015" name="Fungal Genet. Biol.">
        <title>Evolution of novel wood decay mechanisms in Agaricales revealed by the genome sequences of Fistulina hepatica and Cylindrobasidium torrendii.</title>
        <authorList>
            <person name="Floudas D."/>
            <person name="Held B.W."/>
            <person name="Riley R."/>
            <person name="Nagy L.G."/>
            <person name="Koehler G."/>
            <person name="Ransdell A.S."/>
            <person name="Younus H."/>
            <person name="Chow J."/>
            <person name="Chiniquy J."/>
            <person name="Lipzen A."/>
            <person name="Tritt A."/>
            <person name="Sun H."/>
            <person name="Haridas S."/>
            <person name="LaButti K."/>
            <person name="Ohm R.A."/>
            <person name="Kues U."/>
            <person name="Blanchette R.A."/>
            <person name="Grigoriev I.V."/>
            <person name="Minto R.E."/>
            <person name="Hibbett D.S."/>
        </authorList>
    </citation>
    <scope>NUCLEOTIDE SEQUENCE [LARGE SCALE GENOMIC DNA]</scope>
    <source>
        <strain evidence="7 8">ATCC 64428</strain>
    </source>
</reference>
<dbReference type="AlphaFoldDB" id="A0A0D7A2G5"/>
<dbReference type="GO" id="GO:0051087">
    <property type="term" value="F:protein-folding chaperone binding"/>
    <property type="evidence" value="ECO:0007669"/>
    <property type="project" value="TreeGrafter"/>
</dbReference>
<dbReference type="PANTHER" id="PTHR20922:SF13">
    <property type="entry name" value="DNL-TYPE ZINC FINGER PROTEIN"/>
    <property type="match status" value="1"/>
</dbReference>
<dbReference type="GO" id="GO:0006457">
    <property type="term" value="P:protein folding"/>
    <property type="evidence" value="ECO:0007669"/>
    <property type="project" value="TreeGrafter"/>
</dbReference>
<keyword evidence="2 4" id="KW-0863">Zinc-finger</keyword>
<evidence type="ECO:0000256" key="1">
    <source>
        <dbReference type="ARBA" id="ARBA00022723"/>
    </source>
</evidence>
<keyword evidence="8" id="KW-1185">Reference proteome</keyword>
<feature type="region of interest" description="Disordered" evidence="5">
    <location>
        <begin position="51"/>
        <end position="81"/>
    </location>
</feature>
<dbReference type="EMBL" id="KN882063">
    <property type="protein sequence ID" value="KIY44993.1"/>
    <property type="molecule type" value="Genomic_DNA"/>
</dbReference>
<keyword evidence="1" id="KW-0479">Metal-binding</keyword>
<dbReference type="InterPro" id="IPR007853">
    <property type="entry name" value="Znf_DNL-typ"/>
</dbReference>
<evidence type="ECO:0000256" key="2">
    <source>
        <dbReference type="ARBA" id="ARBA00022771"/>
    </source>
</evidence>
<evidence type="ECO:0000259" key="6">
    <source>
        <dbReference type="PROSITE" id="PS51501"/>
    </source>
</evidence>
<evidence type="ECO:0000256" key="5">
    <source>
        <dbReference type="SAM" id="MobiDB-lite"/>
    </source>
</evidence>
<dbReference type="GO" id="GO:0005739">
    <property type="term" value="C:mitochondrion"/>
    <property type="evidence" value="ECO:0007669"/>
    <property type="project" value="TreeGrafter"/>
</dbReference>
<protein>
    <submittedName>
        <fullName evidence="7">Zf-DNL-domain-containing protein</fullName>
    </submittedName>
</protein>